<dbReference type="Proteomes" id="UP000316184">
    <property type="component" value="Unassembled WGS sequence"/>
</dbReference>
<accession>A0A561U2F7</accession>
<comment type="caution">
    <text evidence="1">The sequence shown here is derived from an EMBL/GenBank/DDBJ whole genome shotgun (WGS) entry which is preliminary data.</text>
</comment>
<evidence type="ECO:0000313" key="2">
    <source>
        <dbReference type="Proteomes" id="UP000316184"/>
    </source>
</evidence>
<protein>
    <submittedName>
        <fullName evidence="1">Uncharacterized protein</fullName>
    </submittedName>
</protein>
<proteinExistence type="predicted"/>
<reference evidence="1 2" key="1">
    <citation type="submission" date="2019-06" db="EMBL/GenBank/DDBJ databases">
        <title>Sequencing the genomes of 1000 actinobacteria strains.</title>
        <authorList>
            <person name="Klenk H.-P."/>
        </authorList>
    </citation>
    <scope>NUCLEOTIDE SEQUENCE [LARGE SCALE GENOMIC DNA]</scope>
    <source>
        <strain evidence="1 2">DSM 46699</strain>
    </source>
</reference>
<sequence length="31" mass="3236">MTHLDVPGERGLDAQGARGLGACPLLLGWCQ</sequence>
<dbReference type="AlphaFoldDB" id="A0A561U2F7"/>
<dbReference type="EMBL" id="VIWX01000005">
    <property type="protein sequence ID" value="TWF93552.1"/>
    <property type="molecule type" value="Genomic_DNA"/>
</dbReference>
<evidence type="ECO:0000313" key="1">
    <source>
        <dbReference type="EMBL" id="TWF93552.1"/>
    </source>
</evidence>
<gene>
    <name evidence="1" type="ORF">FHU35_15404</name>
</gene>
<organism evidence="1 2">
    <name type="scientific">Saccharopolyspora dendranthemae</name>
    <dbReference type="NCBI Taxonomy" id="1181886"/>
    <lineage>
        <taxon>Bacteria</taxon>
        <taxon>Bacillati</taxon>
        <taxon>Actinomycetota</taxon>
        <taxon>Actinomycetes</taxon>
        <taxon>Pseudonocardiales</taxon>
        <taxon>Pseudonocardiaceae</taxon>
        <taxon>Saccharopolyspora</taxon>
    </lineage>
</organism>
<keyword evidence="2" id="KW-1185">Reference proteome</keyword>
<name>A0A561U2F7_9PSEU</name>